<organism evidence="12 13">
    <name type="scientific">Gallibacterium anatis</name>
    <dbReference type="NCBI Taxonomy" id="750"/>
    <lineage>
        <taxon>Bacteria</taxon>
        <taxon>Pseudomonadati</taxon>
        <taxon>Pseudomonadota</taxon>
        <taxon>Gammaproteobacteria</taxon>
        <taxon>Pasteurellales</taxon>
        <taxon>Pasteurellaceae</taxon>
        <taxon>Gallibacterium</taxon>
    </lineage>
</organism>
<dbReference type="EMBL" id="JPXS01000035">
    <property type="protein sequence ID" value="KGQ31144.1"/>
    <property type="molecule type" value="Genomic_DNA"/>
</dbReference>
<keyword evidence="5" id="KW-0547">Nucleotide-binding</keyword>
<evidence type="ECO:0000256" key="9">
    <source>
        <dbReference type="SAM" id="Coils"/>
    </source>
</evidence>
<dbReference type="Pfam" id="PF02518">
    <property type="entry name" value="HATPase_c"/>
    <property type="match status" value="1"/>
</dbReference>
<protein>
    <recommendedName>
        <fullName evidence="2">histidine kinase</fullName>
        <ecNumber evidence="2">2.7.13.3</ecNumber>
    </recommendedName>
</protein>
<evidence type="ECO:0000256" key="2">
    <source>
        <dbReference type="ARBA" id="ARBA00012438"/>
    </source>
</evidence>
<gene>
    <name evidence="12" type="ORF">JP32_07415</name>
</gene>
<dbReference type="PANTHER" id="PTHR43065">
    <property type="entry name" value="SENSOR HISTIDINE KINASE"/>
    <property type="match status" value="1"/>
</dbReference>
<dbReference type="Pfam" id="PF00512">
    <property type="entry name" value="HisKA"/>
    <property type="match status" value="1"/>
</dbReference>
<dbReference type="PROSITE" id="PS50109">
    <property type="entry name" value="HIS_KIN"/>
    <property type="match status" value="1"/>
</dbReference>
<dbReference type="RefSeq" id="WP_039084164.1">
    <property type="nucleotide sequence ID" value="NZ_JPXS01000035.1"/>
</dbReference>
<keyword evidence="8" id="KW-0902">Two-component regulatory system</keyword>
<proteinExistence type="predicted"/>
<comment type="catalytic activity">
    <reaction evidence="1">
        <text>ATP + protein L-histidine = ADP + protein N-phospho-L-histidine.</text>
        <dbReference type="EC" id="2.7.13.3"/>
    </reaction>
</comment>
<dbReference type="EC" id="2.7.13.3" evidence="2"/>
<evidence type="ECO:0000256" key="1">
    <source>
        <dbReference type="ARBA" id="ARBA00000085"/>
    </source>
</evidence>
<evidence type="ECO:0000256" key="5">
    <source>
        <dbReference type="ARBA" id="ARBA00022741"/>
    </source>
</evidence>
<dbReference type="Gene3D" id="1.10.287.130">
    <property type="match status" value="1"/>
</dbReference>
<dbReference type="InterPro" id="IPR003594">
    <property type="entry name" value="HATPase_dom"/>
</dbReference>
<evidence type="ECO:0000313" key="13">
    <source>
        <dbReference type="Proteomes" id="UP000030526"/>
    </source>
</evidence>
<keyword evidence="10" id="KW-0812">Transmembrane</keyword>
<dbReference type="GO" id="GO:0005524">
    <property type="term" value="F:ATP binding"/>
    <property type="evidence" value="ECO:0007669"/>
    <property type="project" value="UniProtKB-KW"/>
</dbReference>
<dbReference type="PRINTS" id="PR00344">
    <property type="entry name" value="BCTRLSENSOR"/>
</dbReference>
<dbReference type="InterPro" id="IPR036097">
    <property type="entry name" value="HisK_dim/P_sf"/>
</dbReference>
<evidence type="ECO:0000256" key="6">
    <source>
        <dbReference type="ARBA" id="ARBA00022777"/>
    </source>
</evidence>
<keyword evidence="10" id="KW-1133">Transmembrane helix</keyword>
<evidence type="ECO:0000256" key="10">
    <source>
        <dbReference type="SAM" id="Phobius"/>
    </source>
</evidence>
<dbReference type="PIRSF" id="PIRSF037119">
    <property type="entry name" value="STHK_PgtB"/>
    <property type="match status" value="1"/>
</dbReference>
<evidence type="ECO:0000313" key="12">
    <source>
        <dbReference type="EMBL" id="KGQ31144.1"/>
    </source>
</evidence>
<dbReference type="PANTHER" id="PTHR43065:SF10">
    <property type="entry name" value="PEROXIDE STRESS-ACTIVATED HISTIDINE KINASE MAK3"/>
    <property type="match status" value="1"/>
</dbReference>
<name>A0A0A2Y0W3_9PAST</name>
<dbReference type="Proteomes" id="UP000030526">
    <property type="component" value="Unassembled WGS sequence"/>
</dbReference>
<dbReference type="InterPro" id="IPR017116">
    <property type="entry name" value="Sig_transdc_His_kinase_PgtB"/>
</dbReference>
<keyword evidence="9" id="KW-0175">Coiled coil</keyword>
<dbReference type="CDD" id="cd00082">
    <property type="entry name" value="HisKA"/>
    <property type="match status" value="1"/>
</dbReference>
<dbReference type="InterPro" id="IPR004358">
    <property type="entry name" value="Sig_transdc_His_kin-like_C"/>
</dbReference>
<dbReference type="SMART" id="SM00387">
    <property type="entry name" value="HATPase_c"/>
    <property type="match status" value="1"/>
</dbReference>
<accession>A0A0A2Y0W3</accession>
<dbReference type="AlphaFoldDB" id="A0A0A2Y0W3"/>
<evidence type="ECO:0000256" key="4">
    <source>
        <dbReference type="ARBA" id="ARBA00022679"/>
    </source>
</evidence>
<dbReference type="SUPFAM" id="SSF47384">
    <property type="entry name" value="Homodimeric domain of signal transducing histidine kinase"/>
    <property type="match status" value="1"/>
</dbReference>
<keyword evidence="7" id="KW-0067">ATP-binding</keyword>
<comment type="caution">
    <text evidence="12">The sequence shown here is derived from an EMBL/GenBank/DDBJ whole genome shotgun (WGS) entry which is preliminary data.</text>
</comment>
<sequence>MKRKNSIIKILKTVFLINIFLMILIGGASLFSWYRQNNQINYIFDDLYPKTNTLLKLEGNVNLFIDDLRKFILLKNNLNRPYLFKQLNNNIVDIEKDIDGFLEGEEREIFLKNISDLKKLIIKIDSNLQQGFLIEQNKQEIVTKIQWLHEDFNNEIVALGQELNWQQMNLIKSKKEENGEISNSLKNELQAISQLKNIEEQIKYEIDQFIYNIDRDNGLDDYIRLKSTVLRIGSNDDIYLEKSSLITLHQTVGMLMEIVSSEDELPKLINMINKYQSSLKEINLSQEEIINSIGHITSDIFNKTRNNFNDINNDVKRSVKMIGISISSLIIVSILLIILFTYFYLQKNLNYRFNSLINSVELLNKGSEELDIKLDGKDEMTEINFLLQKYTEILKDKNRISKNLQQTQNELIQAAKLAIVGKTMTTLAHEINQPLNVLSIYIFSLKKMVMQKSYNQFSSYIDKIESQIERINRIIKGLRQFSRKNVNSDMQLTPIKSIIYDAWELIEIQYKSKKSALKLYGDADVFVDKGLLEQVFINLFSNAFEACNDIVEINIEILKNDKNIQVSVSDNGTGWPEEDSEKLLSPFYTNKEIGLGLGLTICQRIMKQFNGDLMLASNLKRGAVVILKFNNTIGK</sequence>
<keyword evidence="6" id="KW-0418">Kinase</keyword>
<dbReference type="CDD" id="cd00075">
    <property type="entry name" value="HATPase"/>
    <property type="match status" value="1"/>
</dbReference>
<evidence type="ECO:0000256" key="3">
    <source>
        <dbReference type="ARBA" id="ARBA00022553"/>
    </source>
</evidence>
<feature type="transmembrane region" description="Helical" evidence="10">
    <location>
        <begin position="12"/>
        <end position="34"/>
    </location>
</feature>
<reference evidence="12 13" key="1">
    <citation type="submission" date="2014-08" db="EMBL/GenBank/DDBJ databases">
        <title>Chaperone-usher fimbriae in a diverse selection of Gallibacterium genomes.</title>
        <authorList>
            <person name="Kudirkiene E."/>
            <person name="Bager R.J."/>
            <person name="Johnson T.J."/>
            <person name="Bojesen A.M."/>
        </authorList>
    </citation>
    <scope>NUCLEOTIDE SEQUENCE [LARGE SCALE GENOMIC DNA]</scope>
    <source>
        <strain evidence="12 13">20558/3kl.</strain>
    </source>
</reference>
<feature type="coiled-coil region" evidence="9">
    <location>
        <begin position="390"/>
        <end position="417"/>
    </location>
</feature>
<feature type="domain" description="Histidine kinase" evidence="11">
    <location>
        <begin position="426"/>
        <end position="633"/>
    </location>
</feature>
<keyword evidence="3" id="KW-0597">Phosphoprotein</keyword>
<evidence type="ECO:0000256" key="8">
    <source>
        <dbReference type="ARBA" id="ARBA00023012"/>
    </source>
</evidence>
<dbReference type="SMART" id="SM00388">
    <property type="entry name" value="HisKA"/>
    <property type="match status" value="1"/>
</dbReference>
<keyword evidence="10" id="KW-0472">Membrane</keyword>
<dbReference type="Gene3D" id="3.30.565.10">
    <property type="entry name" value="Histidine kinase-like ATPase, C-terminal domain"/>
    <property type="match status" value="1"/>
</dbReference>
<dbReference type="InterPro" id="IPR003661">
    <property type="entry name" value="HisK_dim/P_dom"/>
</dbReference>
<evidence type="ECO:0000259" key="11">
    <source>
        <dbReference type="PROSITE" id="PS50109"/>
    </source>
</evidence>
<dbReference type="InterPro" id="IPR036890">
    <property type="entry name" value="HATPase_C_sf"/>
</dbReference>
<dbReference type="SUPFAM" id="SSF55874">
    <property type="entry name" value="ATPase domain of HSP90 chaperone/DNA topoisomerase II/histidine kinase"/>
    <property type="match status" value="1"/>
</dbReference>
<evidence type="ECO:0000256" key="7">
    <source>
        <dbReference type="ARBA" id="ARBA00022840"/>
    </source>
</evidence>
<dbReference type="GO" id="GO:0000155">
    <property type="term" value="F:phosphorelay sensor kinase activity"/>
    <property type="evidence" value="ECO:0007669"/>
    <property type="project" value="InterPro"/>
</dbReference>
<feature type="transmembrane region" description="Helical" evidence="10">
    <location>
        <begin position="321"/>
        <end position="345"/>
    </location>
</feature>
<keyword evidence="4" id="KW-0808">Transferase</keyword>
<dbReference type="InterPro" id="IPR005467">
    <property type="entry name" value="His_kinase_dom"/>
</dbReference>